<evidence type="ECO:0000313" key="4">
    <source>
        <dbReference type="Proteomes" id="UP000198992"/>
    </source>
</evidence>
<dbReference type="GO" id="GO:0090313">
    <property type="term" value="P:regulation of protein targeting to membrane"/>
    <property type="evidence" value="ECO:0007669"/>
    <property type="project" value="TreeGrafter"/>
</dbReference>
<feature type="region of interest" description="Disordered" evidence="1">
    <location>
        <begin position="1111"/>
        <end position="1239"/>
    </location>
</feature>
<evidence type="ECO:0000313" key="3">
    <source>
        <dbReference type="EMBL" id="SEC74425.1"/>
    </source>
</evidence>
<evidence type="ECO:0000256" key="1">
    <source>
        <dbReference type="SAM" id="MobiDB-lite"/>
    </source>
</evidence>
<dbReference type="PIRSF" id="PIRSF034039">
    <property type="entry name" value="UCP034039"/>
    <property type="match status" value="1"/>
</dbReference>
<dbReference type="RefSeq" id="WP_092115866.1">
    <property type="nucleotide sequence ID" value="NZ_FNTH01000001.1"/>
</dbReference>
<accession>A0A1H4V0F9</accession>
<dbReference type="InterPro" id="IPR052894">
    <property type="entry name" value="AsmA-related"/>
</dbReference>
<dbReference type="InterPro" id="IPR007844">
    <property type="entry name" value="AsmA"/>
</dbReference>
<feature type="compositionally biased region" description="Pro residues" evidence="1">
    <location>
        <begin position="1117"/>
        <end position="1132"/>
    </location>
</feature>
<feature type="compositionally biased region" description="Pro residues" evidence="1">
    <location>
        <begin position="1168"/>
        <end position="1190"/>
    </location>
</feature>
<dbReference type="GO" id="GO:0005840">
    <property type="term" value="C:ribosome"/>
    <property type="evidence" value="ECO:0007669"/>
    <property type="project" value="UniProtKB-KW"/>
</dbReference>
<dbReference type="Pfam" id="PF05170">
    <property type="entry name" value="AsmA"/>
    <property type="match status" value="1"/>
</dbReference>
<dbReference type="AlphaFoldDB" id="A0A1H4V0F9"/>
<dbReference type="InterPro" id="IPR017023">
    <property type="entry name" value="UCP034039"/>
</dbReference>
<feature type="domain" description="AsmA" evidence="2">
    <location>
        <begin position="10"/>
        <end position="123"/>
    </location>
</feature>
<proteinExistence type="predicted"/>
<protein>
    <submittedName>
        <fullName evidence="3">Large subunit ribosomal protein L24</fullName>
    </submittedName>
</protein>
<dbReference type="EMBL" id="FNTH01000001">
    <property type="protein sequence ID" value="SEC74425.1"/>
    <property type="molecule type" value="Genomic_DNA"/>
</dbReference>
<name>A0A1H4V0F9_9BRAD</name>
<dbReference type="OrthoDB" id="9816380at2"/>
<gene>
    <name evidence="3" type="ORF">SAMN05444164_2636</name>
</gene>
<dbReference type="PANTHER" id="PTHR30441:SF4">
    <property type="entry name" value="PROTEIN ASMA"/>
    <property type="match status" value="1"/>
</dbReference>
<keyword evidence="3" id="KW-0689">Ribosomal protein</keyword>
<feature type="compositionally biased region" description="Pro residues" evidence="1">
    <location>
        <begin position="1229"/>
        <end position="1239"/>
    </location>
</feature>
<evidence type="ECO:0000259" key="2">
    <source>
        <dbReference type="Pfam" id="PF05170"/>
    </source>
</evidence>
<dbReference type="GO" id="GO:0005886">
    <property type="term" value="C:plasma membrane"/>
    <property type="evidence" value="ECO:0007669"/>
    <property type="project" value="TreeGrafter"/>
</dbReference>
<dbReference type="PANTHER" id="PTHR30441">
    <property type="entry name" value="DUF748 DOMAIN-CONTAINING PROTEIN"/>
    <property type="match status" value="1"/>
</dbReference>
<reference evidence="3 4" key="1">
    <citation type="submission" date="2016-10" db="EMBL/GenBank/DDBJ databases">
        <authorList>
            <person name="de Groot N.N."/>
        </authorList>
    </citation>
    <scope>NUCLEOTIDE SEQUENCE [LARGE SCALE GENOMIC DNA]</scope>
    <source>
        <strain evidence="3 4">MT12</strain>
    </source>
</reference>
<sequence>MQTTLLGLAIAFILALIAALVGPYFVDWNQFRPQFEAEASKIIGAPVRVAGNLDARLLPAPSLRLKTVTIGGANDLGKIRAANLDVELSLSSLMRGEWRANELTINGMSLDLGLDPKGRIDWSPSSGSFNLASLAIDRLNLTGRIALHDAASGSTFELNDIAFSGDVRSLAGAVRGDGNFMFDGNRYPFRISSGQSADGSGTRLHFTIDPGQRPISADLDGILTFEARAPRFEGTVTLAGTPGQRGGSDMPPWRIAAKVKSDYSAARLDQVEVSYGGEDRALKLAGNGDLRFGASPLLRAALSARQLDGDKFAAKDSNNGNVEPVRVLPAMRAVLSGLPQSPIPAQVELSSEQIMLGGRPLQDVSAELQSDAKSWTVRRLEFRAPGSTRVSMSGASAQTGVANSFKTALNIESSDPDTLMSWLQGRGDIAYRSQKPLRLRGDVTVSPAGFSIDAMKAEIEGGTVEGRVAVAHREATSGSKVEAQLKAERLDLDATATFIRSLAGPQAEWPDEAQLSLDVGRAISSGQELRPLLAKIAYSPKNIVLERIKIGQPDNVTLDGSGNFDRVNSTGKLAVDATAASLGRLTAVVQPFAPELAARLGVLRADAGPVRARLALDLGKGKAADRVSARATVDLDTPQLKGNTVISATPPAAAIRALDFDALRNSDVSAEAKFSASEGNALLALLGLDRAVAAGAGVTQFEGTASGAWHAPLRLKARLWGAGLDADAEGTAEPWSKDGAGESKSSVSLRVRSADISPLLNLKSSDPAASIRLSSRVTLASDRLTFDDLDSIVAGSRLRGRLALTLADQKSIEGEVGLDQIALAPIFAAAIGAAGHDATEPLGQGLTSAWRGKVTFEALHGLLPGGAELQPVRGTIRSDGQSLTFDGVKGKIGGGEVTASIDARQGVNGLALNANVQLAGVDGSALRYRSLAMPKGRASMQMTLLTQGRSASALIGALSGSGAVTLEGLILPGLDPRAFDVAIRASDSGQATDDARLRQIVEPALAAGGLSVASAQIPFNIRDGRIRIGVTTLAASGANVIVSGGYDIPADQADIRTALTSTQVGTATSRPEIQLLAVGTPDGLSRSIDIAALSSWLAVRAIDRETKRLDAIERGEPVPPPTPAALPPPAGPAPDASNPNSAGVPSANLPVPGPDPRRVPAKPKIVAPRPPIVPPAATAPPAVPLVPPAPVASQPQLAPLPPPIEVKPVPGAARSRPLRPPLSLTPQVANPPPRPAMQN</sequence>
<keyword evidence="3" id="KW-0687">Ribonucleoprotein</keyword>
<dbReference type="Proteomes" id="UP000198992">
    <property type="component" value="Unassembled WGS sequence"/>
</dbReference>
<organism evidence="3 4">
    <name type="scientific">Bradyrhizobium erythrophlei</name>
    <dbReference type="NCBI Taxonomy" id="1437360"/>
    <lineage>
        <taxon>Bacteria</taxon>
        <taxon>Pseudomonadati</taxon>
        <taxon>Pseudomonadota</taxon>
        <taxon>Alphaproteobacteria</taxon>
        <taxon>Hyphomicrobiales</taxon>
        <taxon>Nitrobacteraceae</taxon>
        <taxon>Bradyrhizobium</taxon>
    </lineage>
</organism>